<dbReference type="EMBL" id="AP023367">
    <property type="protein sequence ID" value="BCJ95977.1"/>
    <property type="molecule type" value="Genomic_DNA"/>
</dbReference>
<proteinExistence type="predicted"/>
<organism evidence="1 2">
    <name type="scientific">Anaerocolumna cellulosilytica</name>
    <dbReference type="NCBI Taxonomy" id="433286"/>
    <lineage>
        <taxon>Bacteria</taxon>
        <taxon>Bacillati</taxon>
        <taxon>Bacillota</taxon>
        <taxon>Clostridia</taxon>
        <taxon>Lachnospirales</taxon>
        <taxon>Lachnospiraceae</taxon>
        <taxon>Anaerocolumna</taxon>
    </lineage>
</organism>
<gene>
    <name evidence="1" type="ORF">acsn021_35460</name>
</gene>
<evidence type="ECO:0000313" key="1">
    <source>
        <dbReference type="EMBL" id="BCJ95977.1"/>
    </source>
</evidence>
<dbReference type="AlphaFoldDB" id="A0A6S6R7H0"/>
<dbReference type="InterPro" id="IPR046665">
    <property type="entry name" value="DUF6774"/>
</dbReference>
<name>A0A6S6R7H0_9FIRM</name>
<dbReference type="Proteomes" id="UP000515561">
    <property type="component" value="Chromosome"/>
</dbReference>
<accession>A0A6S6R7H0</accession>
<dbReference type="RefSeq" id="WP_184092365.1">
    <property type="nucleotide sequence ID" value="NZ_AP023367.1"/>
</dbReference>
<evidence type="ECO:0000313" key="2">
    <source>
        <dbReference type="Proteomes" id="UP000515561"/>
    </source>
</evidence>
<sequence>MQSCELVTFVTAVACTMSQCYSEDELAVIAAVFTQLGDTLTTILAQEQLCSDDKASNKSTAPLT</sequence>
<reference evidence="1 2" key="1">
    <citation type="journal article" date="2016" name="Int. J. Syst. Evol. Microbiol.">
        <title>Descriptions of Anaerotaenia torta gen. nov., sp. nov. and Anaerocolumna cellulosilytica gen. nov., sp. nov. isolated from a methanogenic reactor of cattle waste.</title>
        <authorList>
            <person name="Uek A."/>
            <person name="Ohtaki Y."/>
            <person name="Kaku N."/>
            <person name="Ueki K."/>
        </authorList>
    </citation>
    <scope>NUCLEOTIDE SEQUENCE [LARGE SCALE GENOMIC DNA]</scope>
    <source>
        <strain evidence="1 2">SN021</strain>
    </source>
</reference>
<protein>
    <submittedName>
        <fullName evidence="1">Uncharacterized protein</fullName>
    </submittedName>
</protein>
<dbReference type="Pfam" id="PF20564">
    <property type="entry name" value="DUF6774"/>
    <property type="match status" value="1"/>
</dbReference>
<dbReference type="KEGG" id="acel:acsn021_35460"/>
<keyword evidence="2" id="KW-1185">Reference proteome</keyword>